<reference evidence="4 5" key="3">
    <citation type="journal article" date="2008" name="Appl. Environ. Microbiol.">
        <title>Identification of mobile elements and pseudogenes in the Shewanella oneidensis MR-1 genome.</title>
        <authorList>
            <person name="Romine M.F."/>
            <person name="Carlson T.S."/>
            <person name="Norbeck A.D."/>
            <person name="McCue L.A."/>
            <person name="Lipton M.S."/>
        </authorList>
    </citation>
    <scope>NUCLEOTIDE SEQUENCE [LARGE SCALE GENOMIC DNA]</scope>
    <source>
        <strain evidence="5">ATCC 700550 / JCM 31522 / CIP 106686 / LMG 19005 / NCIMB 14063 / MR-1</strain>
    </source>
</reference>
<dbReference type="InterPro" id="IPR011990">
    <property type="entry name" value="TPR-like_helical_dom_sf"/>
</dbReference>
<dbReference type="AlphaFoldDB" id="Q8E9Z9"/>
<keyword evidence="3" id="KW-0472">Membrane</keyword>
<dbReference type="STRING" id="211586.SO_4110"/>
<dbReference type="HOGENOM" id="CLU_053124_0_0_6"/>
<feature type="region of interest" description="Disordered" evidence="2">
    <location>
        <begin position="104"/>
        <end position="151"/>
    </location>
</feature>
<dbReference type="PROSITE" id="PS50005">
    <property type="entry name" value="TPR"/>
    <property type="match status" value="1"/>
</dbReference>
<dbReference type="KEGG" id="son:SO_4110"/>
<dbReference type="RefSeq" id="WP_011073812.1">
    <property type="nucleotide sequence ID" value="NC_004347.2"/>
</dbReference>
<dbReference type="PATRIC" id="fig|211586.12.peg.3976"/>
<feature type="repeat" description="TPR" evidence="1">
    <location>
        <begin position="242"/>
        <end position="275"/>
    </location>
</feature>
<dbReference type="SUPFAM" id="SSF48452">
    <property type="entry name" value="TPR-like"/>
    <property type="match status" value="1"/>
</dbReference>
<evidence type="ECO:0000256" key="2">
    <source>
        <dbReference type="SAM" id="MobiDB-lite"/>
    </source>
</evidence>
<dbReference type="Pfam" id="PF13432">
    <property type="entry name" value="TPR_16"/>
    <property type="match status" value="1"/>
</dbReference>
<sequence>MSVINKMLQDLDKRQQGHSLSNITVNQAQYLGRTSSSRKWLAICLLSLLLGGLSMYAFQASYRSQQTTIIPSNTVATPSTHQLESSSQSSVPIEATTNTASIATTTEVVQTKPQQSTGTQASDKLDTSVAQPSPTDKATLEATSQSVPALAKESSAPVSAVNLPSANVAQAQASDTNRLIDRAKVHQTEPNATVSNQTAQVAPEPSQAKATANEQAEFTGVQSKAAGQMAVKEVKLSPSQLAQKQVALASDAEKQGQLLKAMGYYDKALKLDPSLHEARKQLAALHYGQGELAQAAEVLSQGRLLYPQEYEFYLLLARIQHAMGDTDLALASLAQIPDRHVLARQKWLAQTDLAQKQGQFTLVEQAYRQLLQQEPQQAKLWMGLAYALDSQQHFAQASQAYRTALSYSGLSTQATAFIEQRLLQLGDSQ</sequence>
<keyword evidence="5" id="KW-1185">Reference proteome</keyword>
<dbReference type="Gene3D" id="1.25.40.10">
    <property type="entry name" value="Tetratricopeptide repeat domain"/>
    <property type="match status" value="2"/>
</dbReference>
<evidence type="ECO:0000256" key="1">
    <source>
        <dbReference type="PROSITE-ProRule" id="PRU00339"/>
    </source>
</evidence>
<dbReference type="Proteomes" id="UP000008186">
    <property type="component" value="Chromosome"/>
</dbReference>
<name>Q8E9Z9_SHEON</name>
<reference evidence="4 5" key="1">
    <citation type="journal article" date="2002" name="Nat. Biotechnol.">
        <title>Genome sequence of the dissimilatory metal ion-reducing bacterium Shewanella oneidensis.</title>
        <authorList>
            <person name="Heidelberg J.F."/>
            <person name="Paulsen I.T."/>
            <person name="Nelson K.E."/>
            <person name="Gaidos E.J."/>
            <person name="Nelson W.C."/>
            <person name="Read T.D."/>
            <person name="Eisen J.A."/>
            <person name="Seshadri R."/>
            <person name="Ward N."/>
            <person name="Methe B."/>
            <person name="Clayton R.A."/>
            <person name="Meyer T."/>
            <person name="Tsapin A."/>
            <person name="Scott J."/>
            <person name="Beanan M."/>
            <person name="Brinkac L."/>
            <person name="Daugherty S."/>
            <person name="DeBoy R.T."/>
            <person name="Dodson R.J."/>
            <person name="Durkin A.S."/>
            <person name="Haft D.H."/>
            <person name="Kolonay J.F."/>
            <person name="Madupu R."/>
            <person name="Peterson J.D."/>
            <person name="Umayam L.A."/>
            <person name="White O."/>
            <person name="Wolf A.M."/>
            <person name="Vamathevan J."/>
            <person name="Weidman J."/>
            <person name="Impraim M."/>
            <person name="Lee K."/>
            <person name="Berry K."/>
            <person name="Lee C."/>
            <person name="Mueller J."/>
            <person name="Khouri H."/>
            <person name="Gill J."/>
            <person name="Utterback T.R."/>
            <person name="McDonald L.A."/>
            <person name="Feldblyum T.V."/>
            <person name="Smith H.O."/>
            <person name="Venter J.C."/>
            <person name="Nealson K.H."/>
            <person name="Fraser C.M."/>
        </authorList>
    </citation>
    <scope>NUCLEOTIDE SEQUENCE [LARGE SCALE GENOMIC DNA]</scope>
    <source>
        <strain evidence="5">ATCC 700550 / JCM 31522 / CIP 106686 / LMG 19005 / NCIMB 14063 / MR-1</strain>
    </source>
</reference>
<dbReference type="EMBL" id="AE014299">
    <property type="protein sequence ID" value="AAN57084.1"/>
    <property type="molecule type" value="Genomic_DNA"/>
</dbReference>
<dbReference type="InterPro" id="IPR019734">
    <property type="entry name" value="TPR_rpt"/>
</dbReference>
<keyword evidence="1" id="KW-0802">TPR repeat</keyword>
<evidence type="ECO:0000256" key="3">
    <source>
        <dbReference type="SAM" id="Phobius"/>
    </source>
</evidence>
<accession>Q8E9Z9</accession>
<evidence type="ECO:0000313" key="4">
    <source>
        <dbReference type="EMBL" id="AAN57084.1"/>
    </source>
</evidence>
<dbReference type="OrthoDB" id="5406098at2"/>
<gene>
    <name evidence="4" type="primary">mshN</name>
    <name evidence="4" type="ordered locus">SO_4110</name>
</gene>
<reference evidence="4 5" key="4">
    <citation type="journal article" date="2011" name="BMC Genomics">
        <title>Genome-wide protein localization prediction strategies for gram negative bacteria.</title>
        <authorList>
            <person name="Romine M.F."/>
        </authorList>
    </citation>
    <scope>NUCLEOTIDE SEQUENCE [LARGE SCALE GENOMIC DNA]</scope>
    <source>
        <strain evidence="5">ATCC 700550 / JCM 31522 / CIP 106686 / LMG 19005 / NCIMB 14063 / MR-1</strain>
    </source>
</reference>
<feature type="transmembrane region" description="Helical" evidence="3">
    <location>
        <begin position="40"/>
        <end position="58"/>
    </location>
</feature>
<organism evidence="4 5">
    <name type="scientific">Shewanella oneidensis (strain ATCC 700550 / JCM 31522 / CIP 106686 / LMG 19005 / NCIMB 14063 / MR-1)</name>
    <dbReference type="NCBI Taxonomy" id="211586"/>
    <lineage>
        <taxon>Bacteria</taxon>
        <taxon>Pseudomonadati</taxon>
        <taxon>Pseudomonadota</taxon>
        <taxon>Gammaproteobacteria</taxon>
        <taxon>Alteromonadales</taxon>
        <taxon>Shewanellaceae</taxon>
        <taxon>Shewanella</taxon>
    </lineage>
</organism>
<proteinExistence type="predicted"/>
<keyword evidence="3" id="KW-0812">Transmembrane</keyword>
<dbReference type="BioCyc" id="SONE211586:G1GMP-3797-MONOMER"/>
<evidence type="ECO:0000313" key="5">
    <source>
        <dbReference type="Proteomes" id="UP000008186"/>
    </source>
</evidence>
<dbReference type="eggNOG" id="COG0457">
    <property type="taxonomic scope" value="Bacteria"/>
</dbReference>
<reference evidence="4 5" key="2">
    <citation type="journal article" date="2005" name="Proteomics">
        <title>Global detection and characterization of hypothetical proteins in Shewanella oneidensis MR-1 using LC-MS based proteomics.</title>
        <authorList>
            <person name="Elias D.A."/>
            <person name="Monroe M.E."/>
            <person name="Marshall M.J."/>
            <person name="Romine M.F."/>
            <person name="Belieav A.S."/>
            <person name="Fredrickson J.K."/>
            <person name="Anderson G.A."/>
            <person name="Smith R.D."/>
            <person name="Lipton M.S."/>
        </authorList>
    </citation>
    <scope>NUCLEOTIDE SEQUENCE [LARGE SCALE GENOMIC DNA]</scope>
    <source>
        <strain evidence="5">ATCC 700550 / JCM 31522 / CIP 106686 / LMG 19005 / NCIMB 14063 / MR-1</strain>
    </source>
</reference>
<feature type="compositionally biased region" description="Polar residues" evidence="2">
    <location>
        <begin position="107"/>
        <end position="147"/>
    </location>
</feature>
<dbReference type="PaxDb" id="211586-SO_4110"/>
<keyword evidence="3" id="KW-1133">Transmembrane helix</keyword>
<protein>
    <submittedName>
        <fullName evidence="4">MSHA biogenesis protein MshN</fullName>
    </submittedName>
</protein>
<dbReference type="SMART" id="SM00028">
    <property type="entry name" value="TPR"/>
    <property type="match status" value="4"/>
</dbReference>
<dbReference type="Pfam" id="PF14559">
    <property type="entry name" value="TPR_19"/>
    <property type="match status" value="1"/>
</dbReference>